<dbReference type="Gene3D" id="3.30.559.10">
    <property type="entry name" value="Chloramphenicol acetyltransferase-like domain"/>
    <property type="match status" value="2"/>
</dbReference>
<comment type="similarity">
    <text evidence="1">Belongs to the plant acyltransferase family.</text>
</comment>
<dbReference type="EMBL" id="JAVXUP010000116">
    <property type="protein sequence ID" value="KAK3037670.1"/>
    <property type="molecule type" value="Genomic_DNA"/>
</dbReference>
<dbReference type="InterPro" id="IPR023213">
    <property type="entry name" value="CAT-like_dom_sf"/>
</dbReference>
<dbReference type="AlphaFoldDB" id="A0AA88XFH9"/>
<evidence type="ECO:0000313" key="5">
    <source>
        <dbReference type="Proteomes" id="UP001188597"/>
    </source>
</evidence>
<organism evidence="4 5">
    <name type="scientific">Escallonia herrerae</name>
    <dbReference type="NCBI Taxonomy" id="1293975"/>
    <lineage>
        <taxon>Eukaryota</taxon>
        <taxon>Viridiplantae</taxon>
        <taxon>Streptophyta</taxon>
        <taxon>Embryophyta</taxon>
        <taxon>Tracheophyta</taxon>
        <taxon>Spermatophyta</taxon>
        <taxon>Magnoliopsida</taxon>
        <taxon>eudicotyledons</taxon>
        <taxon>Gunneridae</taxon>
        <taxon>Pentapetalae</taxon>
        <taxon>asterids</taxon>
        <taxon>campanulids</taxon>
        <taxon>Escalloniales</taxon>
        <taxon>Escalloniaceae</taxon>
        <taxon>Escallonia</taxon>
    </lineage>
</organism>
<dbReference type="Proteomes" id="UP001188597">
    <property type="component" value="Unassembled WGS sequence"/>
</dbReference>
<comment type="caution">
    <text evidence="4">The sequence shown here is derived from an EMBL/GenBank/DDBJ whole genome shotgun (WGS) entry which is preliminary data.</text>
</comment>
<sequence>MKQDSSMEVQILSTKIIKPSAATPNDNRNYKVTFFEQLAPKMHIPLLYFYSFDGQDMVDDASKHQLLQKSLAQTLSLYYPLAGRFTKDGLSVNCEDQGAVYMEAQVNTQLAEFLPKANKDLELFNDFFPKVLGEYTSVTTPLVAIQATTFQCGGLGLAVSISHALADGFTMCTFTQDWANMSRLGIREPSCYFDQSAVTTFAAKDIYGIKPPPGMKTGDKYVTKKFLFDGTAISSLREKVLAGGSSIKHQPSRVELATACIWRALILGSSKKHRHLRPSVMSLTMNIRGKTAVAIPKSSFGNRYVEFAIKYMGEEDKLELHDLVVLIRETIQNILAACAEASNGDELFSLNFNNLKEVREIMHDDTMDFYWLSSLCRFPQYEVDFGWGKPYLATGDHVPAELVALRDTKSGVGIEAKVSVTERDMLAVESDPDVKEFTYTFKLNRIPGFKPHHSSPAQDVTPLYSPSPALSSGLHHQSVQSMHFVAKSNEKHQKYQLTL</sequence>
<dbReference type="GO" id="GO:0016746">
    <property type="term" value="F:acyltransferase activity"/>
    <property type="evidence" value="ECO:0007669"/>
    <property type="project" value="UniProtKB-KW"/>
</dbReference>
<reference evidence="4" key="1">
    <citation type="submission" date="2022-12" db="EMBL/GenBank/DDBJ databases">
        <title>Draft genome assemblies for two species of Escallonia (Escalloniales).</title>
        <authorList>
            <person name="Chanderbali A."/>
            <person name="Dervinis C."/>
            <person name="Anghel I."/>
            <person name="Soltis D."/>
            <person name="Soltis P."/>
            <person name="Zapata F."/>
        </authorList>
    </citation>
    <scope>NUCLEOTIDE SEQUENCE</scope>
    <source>
        <strain evidence="4">UCBG64.0493</strain>
        <tissue evidence="4">Leaf</tissue>
    </source>
</reference>
<evidence type="ECO:0008006" key="6">
    <source>
        <dbReference type="Google" id="ProtNLM"/>
    </source>
</evidence>
<proteinExistence type="inferred from homology"/>
<evidence type="ECO:0000256" key="2">
    <source>
        <dbReference type="ARBA" id="ARBA00022679"/>
    </source>
</evidence>
<dbReference type="PANTHER" id="PTHR31623">
    <property type="entry name" value="F21J9.9"/>
    <property type="match status" value="1"/>
</dbReference>
<evidence type="ECO:0000256" key="1">
    <source>
        <dbReference type="ARBA" id="ARBA00009861"/>
    </source>
</evidence>
<protein>
    <recommendedName>
        <fullName evidence="6">BAHD acyltransferase</fullName>
    </recommendedName>
</protein>
<keyword evidence="2" id="KW-0808">Transferase</keyword>
<name>A0AA88XFH9_9ASTE</name>
<keyword evidence="5" id="KW-1185">Reference proteome</keyword>
<dbReference type="PANTHER" id="PTHR31623:SF83">
    <property type="entry name" value="ACETYL-COA-BENZYLALCOHOL ACETYLTRANSFERASE-LIKE"/>
    <property type="match status" value="1"/>
</dbReference>
<evidence type="ECO:0000256" key="3">
    <source>
        <dbReference type="ARBA" id="ARBA00023315"/>
    </source>
</evidence>
<evidence type="ECO:0000313" key="4">
    <source>
        <dbReference type="EMBL" id="KAK3037670.1"/>
    </source>
</evidence>
<accession>A0AA88XFH9</accession>
<keyword evidence="3" id="KW-0012">Acyltransferase</keyword>
<dbReference type="Pfam" id="PF02458">
    <property type="entry name" value="Transferase"/>
    <property type="match status" value="1"/>
</dbReference>
<gene>
    <name evidence="4" type="ORF">RJ639_030614</name>
</gene>